<dbReference type="InterPro" id="IPR007492">
    <property type="entry name" value="LytTR_DNA-bd_dom"/>
</dbReference>
<dbReference type="GO" id="GO:0003677">
    <property type="term" value="F:DNA binding"/>
    <property type="evidence" value="ECO:0007669"/>
    <property type="project" value="InterPro"/>
</dbReference>
<protein>
    <submittedName>
        <fullName evidence="2">Two component transcriptional regulator, LytTR family</fullName>
    </submittedName>
</protein>
<dbReference type="PANTHER" id="PTHR37299">
    <property type="entry name" value="TRANSCRIPTIONAL REGULATOR-RELATED"/>
    <property type="match status" value="1"/>
</dbReference>
<dbReference type="Gene3D" id="3.40.50.2300">
    <property type="match status" value="1"/>
</dbReference>
<dbReference type="InterPro" id="IPR046947">
    <property type="entry name" value="LytR-like"/>
</dbReference>
<dbReference type="PANTHER" id="PTHR37299:SF1">
    <property type="entry name" value="STAGE 0 SPORULATION PROTEIN A HOMOLOG"/>
    <property type="match status" value="1"/>
</dbReference>
<dbReference type="RefSeq" id="WP_084726296.1">
    <property type="nucleotide sequence ID" value="NZ_FQXV01000003.1"/>
</dbReference>
<accession>A0A1M5WFL5</accession>
<dbReference type="Pfam" id="PF04397">
    <property type="entry name" value="LytTR"/>
    <property type="match status" value="1"/>
</dbReference>
<dbReference type="SMART" id="SM00850">
    <property type="entry name" value="LytTR"/>
    <property type="match status" value="1"/>
</dbReference>
<feature type="domain" description="HTH LytTR-type" evidence="1">
    <location>
        <begin position="128"/>
        <end position="226"/>
    </location>
</feature>
<name>A0A1M5WFL5_9FIRM</name>
<sequence>MISIAVCDKDRVRTNRIKDVLDDMLSSKGVSYHLFCLSDGNGLMELLADDSSGITIIFLDIGPDDGGGRQLAAEITARYPHIALIDSSNAGQGADRAREQLLRSTVARVLERALNQTPREEADKARVLTVMAKGAVHNFMIDAIEYIMSDRRIVIIHENGAETAIYAKLDDIEEKIGPGFVRCHQSYLVNMSRIKTFDNKKIRLFSDTVIPISQKRRIQAREKYFRYLGGTMNK</sequence>
<organism evidence="2 3">
    <name type="scientific">Sporobacter termitidis DSM 10068</name>
    <dbReference type="NCBI Taxonomy" id="1123282"/>
    <lineage>
        <taxon>Bacteria</taxon>
        <taxon>Bacillati</taxon>
        <taxon>Bacillota</taxon>
        <taxon>Clostridia</taxon>
        <taxon>Eubacteriales</taxon>
        <taxon>Oscillospiraceae</taxon>
        <taxon>Sporobacter</taxon>
    </lineage>
</organism>
<dbReference type="Gene3D" id="2.40.50.1020">
    <property type="entry name" value="LytTr DNA-binding domain"/>
    <property type="match status" value="1"/>
</dbReference>
<proteinExistence type="predicted"/>
<evidence type="ECO:0000313" key="3">
    <source>
        <dbReference type="Proteomes" id="UP000183995"/>
    </source>
</evidence>
<dbReference type="Proteomes" id="UP000183995">
    <property type="component" value="Unassembled WGS sequence"/>
</dbReference>
<keyword evidence="3" id="KW-1185">Reference proteome</keyword>
<evidence type="ECO:0000259" key="1">
    <source>
        <dbReference type="PROSITE" id="PS50930"/>
    </source>
</evidence>
<dbReference type="PROSITE" id="PS50930">
    <property type="entry name" value="HTH_LYTTR"/>
    <property type="match status" value="1"/>
</dbReference>
<gene>
    <name evidence="2" type="ORF">SAMN02745823_01245</name>
</gene>
<dbReference type="GO" id="GO:0000156">
    <property type="term" value="F:phosphorelay response regulator activity"/>
    <property type="evidence" value="ECO:0007669"/>
    <property type="project" value="InterPro"/>
</dbReference>
<evidence type="ECO:0000313" key="2">
    <source>
        <dbReference type="EMBL" id="SHH86291.1"/>
    </source>
</evidence>
<dbReference type="EMBL" id="FQXV01000003">
    <property type="protein sequence ID" value="SHH86291.1"/>
    <property type="molecule type" value="Genomic_DNA"/>
</dbReference>
<dbReference type="InterPro" id="IPR011006">
    <property type="entry name" value="CheY-like_superfamily"/>
</dbReference>
<dbReference type="AlphaFoldDB" id="A0A1M5WFL5"/>
<dbReference type="STRING" id="1123282.SAMN02745823_01245"/>
<reference evidence="2 3" key="1">
    <citation type="submission" date="2016-11" db="EMBL/GenBank/DDBJ databases">
        <authorList>
            <person name="Jaros S."/>
            <person name="Januszkiewicz K."/>
            <person name="Wedrychowicz H."/>
        </authorList>
    </citation>
    <scope>NUCLEOTIDE SEQUENCE [LARGE SCALE GENOMIC DNA]</scope>
    <source>
        <strain evidence="2 3">DSM 10068</strain>
    </source>
</reference>
<dbReference type="SUPFAM" id="SSF52172">
    <property type="entry name" value="CheY-like"/>
    <property type="match status" value="1"/>
</dbReference>